<organism evidence="1 2">
    <name type="scientific">Macrosiphum euphorbiae</name>
    <name type="common">potato aphid</name>
    <dbReference type="NCBI Taxonomy" id="13131"/>
    <lineage>
        <taxon>Eukaryota</taxon>
        <taxon>Metazoa</taxon>
        <taxon>Ecdysozoa</taxon>
        <taxon>Arthropoda</taxon>
        <taxon>Hexapoda</taxon>
        <taxon>Insecta</taxon>
        <taxon>Pterygota</taxon>
        <taxon>Neoptera</taxon>
        <taxon>Paraneoptera</taxon>
        <taxon>Hemiptera</taxon>
        <taxon>Sternorrhyncha</taxon>
        <taxon>Aphidomorpha</taxon>
        <taxon>Aphidoidea</taxon>
        <taxon>Aphididae</taxon>
        <taxon>Macrosiphini</taxon>
        <taxon>Macrosiphum</taxon>
    </lineage>
</organism>
<proteinExistence type="predicted"/>
<dbReference type="AlphaFoldDB" id="A0AAV0XRY9"/>
<sequence length="104" mass="12142">MPQLRNDAKRFFIYFRMTSNCFDEILNFINEDIRKETTHFRVPIPPPERLAIALRFFATGDSYKTIGHSYRVGFTTVGQIVIEVCEAIIKHMGPIYMPEPTEEI</sequence>
<evidence type="ECO:0008006" key="3">
    <source>
        <dbReference type="Google" id="ProtNLM"/>
    </source>
</evidence>
<gene>
    <name evidence="1" type="ORF">MEUPH1_LOCUS24978</name>
</gene>
<protein>
    <recommendedName>
        <fullName evidence="3">Nuclease HARBI1</fullName>
    </recommendedName>
</protein>
<name>A0AAV0XRY9_9HEMI</name>
<dbReference type="EMBL" id="CARXXK010000627">
    <property type="protein sequence ID" value="CAI6370903.1"/>
    <property type="molecule type" value="Genomic_DNA"/>
</dbReference>
<reference evidence="1 2" key="1">
    <citation type="submission" date="2023-01" db="EMBL/GenBank/DDBJ databases">
        <authorList>
            <person name="Whitehead M."/>
        </authorList>
    </citation>
    <scope>NUCLEOTIDE SEQUENCE [LARGE SCALE GENOMIC DNA]</scope>
</reference>
<keyword evidence="2" id="KW-1185">Reference proteome</keyword>
<accession>A0AAV0XRY9</accession>
<dbReference type="Proteomes" id="UP001160148">
    <property type="component" value="Unassembled WGS sequence"/>
</dbReference>
<evidence type="ECO:0000313" key="1">
    <source>
        <dbReference type="EMBL" id="CAI6370903.1"/>
    </source>
</evidence>
<evidence type="ECO:0000313" key="2">
    <source>
        <dbReference type="Proteomes" id="UP001160148"/>
    </source>
</evidence>
<comment type="caution">
    <text evidence="1">The sequence shown here is derived from an EMBL/GenBank/DDBJ whole genome shotgun (WGS) entry which is preliminary data.</text>
</comment>